<organism evidence="1 2">
    <name type="scientific">Flammeovirga aprica JL-4</name>
    <dbReference type="NCBI Taxonomy" id="694437"/>
    <lineage>
        <taxon>Bacteria</taxon>
        <taxon>Pseudomonadati</taxon>
        <taxon>Bacteroidota</taxon>
        <taxon>Cytophagia</taxon>
        <taxon>Cytophagales</taxon>
        <taxon>Flammeovirgaceae</taxon>
        <taxon>Flammeovirga</taxon>
    </lineage>
</organism>
<keyword evidence="2" id="KW-1185">Reference proteome</keyword>
<gene>
    <name evidence="1" type="ORF">HHU12_28480</name>
</gene>
<evidence type="ECO:0008006" key="3">
    <source>
        <dbReference type="Google" id="ProtNLM"/>
    </source>
</evidence>
<comment type="caution">
    <text evidence="1">The sequence shown here is derived from an EMBL/GenBank/DDBJ whole genome shotgun (WGS) entry which is preliminary data.</text>
</comment>
<dbReference type="AlphaFoldDB" id="A0A7X9XCP2"/>
<dbReference type="EMBL" id="JABANE010000122">
    <property type="protein sequence ID" value="NME71935.1"/>
    <property type="molecule type" value="Genomic_DNA"/>
</dbReference>
<evidence type="ECO:0000313" key="2">
    <source>
        <dbReference type="Proteomes" id="UP000576082"/>
    </source>
</evidence>
<sequence>MNSRYQPIFACLFITVSLFSCGLRTSDKIDANSVNKQIKERKIKQIKENDIAEKGYSIGRSIVKATSMDQPCGELPMDTFADSLKPYIKKAWVECSTPTDAIEKSVWEAYQYNIANKLPLSDNIQRIITPSNKKSYLFSSPMNNNDSLKVIQIELNHKALVLSLY</sequence>
<dbReference type="PROSITE" id="PS51257">
    <property type="entry name" value="PROKAR_LIPOPROTEIN"/>
    <property type="match status" value="1"/>
</dbReference>
<dbReference type="RefSeq" id="WP_169660135.1">
    <property type="nucleotide sequence ID" value="NZ_JABANE010000122.1"/>
</dbReference>
<reference evidence="1 2" key="1">
    <citation type="submission" date="2020-04" db="EMBL/GenBank/DDBJ databases">
        <title>Flammeovirga sp. SR4, a novel species isolated from seawater.</title>
        <authorList>
            <person name="Wang X."/>
        </authorList>
    </citation>
    <scope>NUCLEOTIDE SEQUENCE [LARGE SCALE GENOMIC DNA]</scope>
    <source>
        <strain evidence="1 2">ATCC 23126</strain>
    </source>
</reference>
<protein>
    <recommendedName>
        <fullName evidence="3">Lipoprotein</fullName>
    </recommendedName>
</protein>
<name>A0A7X9XCP2_9BACT</name>
<proteinExistence type="predicted"/>
<dbReference type="Proteomes" id="UP000576082">
    <property type="component" value="Unassembled WGS sequence"/>
</dbReference>
<accession>A0A7X9XCP2</accession>
<evidence type="ECO:0000313" key="1">
    <source>
        <dbReference type="EMBL" id="NME71935.1"/>
    </source>
</evidence>